<proteinExistence type="predicted"/>
<name>A0A6J1U795_9SAUR</name>
<feature type="transmembrane region" description="Helical" evidence="2">
    <location>
        <begin position="33"/>
        <end position="57"/>
    </location>
</feature>
<evidence type="ECO:0000256" key="2">
    <source>
        <dbReference type="SAM" id="Phobius"/>
    </source>
</evidence>
<evidence type="ECO:0000313" key="3">
    <source>
        <dbReference type="Proteomes" id="UP000504612"/>
    </source>
</evidence>
<keyword evidence="3" id="KW-1185">Reference proteome</keyword>
<dbReference type="KEGG" id="nss:113414214"/>
<keyword evidence="2" id="KW-1133">Transmembrane helix</keyword>
<dbReference type="GeneID" id="113414214"/>
<reference evidence="4" key="1">
    <citation type="submission" date="2025-08" db="UniProtKB">
        <authorList>
            <consortium name="RefSeq"/>
        </authorList>
    </citation>
    <scope>IDENTIFICATION</scope>
</reference>
<dbReference type="AlphaFoldDB" id="A0A6J1U795"/>
<evidence type="ECO:0000256" key="1">
    <source>
        <dbReference type="SAM" id="Coils"/>
    </source>
</evidence>
<evidence type="ECO:0000313" key="4">
    <source>
        <dbReference type="RefSeq" id="XP_026526767.1"/>
    </source>
</evidence>
<dbReference type="Proteomes" id="UP000504612">
    <property type="component" value="Unplaced"/>
</dbReference>
<dbReference type="Gene3D" id="1.10.287.1490">
    <property type="match status" value="1"/>
</dbReference>
<sequence>MGKQIPDVCGPLSPKAKLQADPKDATCYTGMRLRIGCAVLFALPCVLSIVFLSLYLANLYSDPAHQLKECKVELHDQTSQMRASLGSLEKRVEETGSDLEKARVERDGLRAELTAANRSLEKTRKDWGSCQEQLKSVEKNATSQVKEAVQQEREKNKVAEEEIQQLKQQLSKLQEMKEQQQMEIQHLNDQLMKHKPVDRSKGGLLLGPSLVLLPLLLASLLL</sequence>
<keyword evidence="1" id="KW-0175">Coiled coil</keyword>
<protein>
    <submittedName>
        <fullName evidence="4">Uncharacterized protein LOC113414214</fullName>
    </submittedName>
</protein>
<dbReference type="RefSeq" id="XP_026526767.1">
    <property type="nucleotide sequence ID" value="XM_026670982.1"/>
</dbReference>
<feature type="coiled-coil region" evidence="1">
    <location>
        <begin position="85"/>
        <end position="190"/>
    </location>
</feature>
<gene>
    <name evidence="4" type="primary">LOC113414214</name>
</gene>
<keyword evidence="2" id="KW-0812">Transmembrane</keyword>
<keyword evidence="2" id="KW-0472">Membrane</keyword>
<accession>A0A6J1U795</accession>
<organism evidence="3 4">
    <name type="scientific">Notechis scutatus</name>
    <name type="common">mainland tiger snake</name>
    <dbReference type="NCBI Taxonomy" id="8663"/>
    <lineage>
        <taxon>Eukaryota</taxon>
        <taxon>Metazoa</taxon>
        <taxon>Chordata</taxon>
        <taxon>Craniata</taxon>
        <taxon>Vertebrata</taxon>
        <taxon>Euteleostomi</taxon>
        <taxon>Lepidosauria</taxon>
        <taxon>Squamata</taxon>
        <taxon>Bifurcata</taxon>
        <taxon>Unidentata</taxon>
        <taxon>Episquamata</taxon>
        <taxon>Toxicofera</taxon>
        <taxon>Serpentes</taxon>
        <taxon>Colubroidea</taxon>
        <taxon>Elapidae</taxon>
        <taxon>Hydrophiinae</taxon>
        <taxon>Notechis</taxon>
    </lineage>
</organism>